<protein>
    <submittedName>
        <fullName evidence="2">Uncharacterized protein</fullName>
    </submittedName>
</protein>
<dbReference type="AlphaFoldDB" id="A0A371XFV0"/>
<reference evidence="3" key="1">
    <citation type="submission" date="2018-08" db="EMBL/GenBank/DDBJ databases">
        <authorList>
            <person name="Im W.T."/>
        </authorList>
    </citation>
    <scope>NUCLEOTIDE SEQUENCE [LARGE SCALE GENOMIC DNA]</scope>
    <source>
        <strain evidence="3">LA-28</strain>
    </source>
</reference>
<evidence type="ECO:0000313" key="3">
    <source>
        <dbReference type="Proteomes" id="UP000262379"/>
    </source>
</evidence>
<accession>A0A371XFV0</accession>
<sequence>MFVSIERNPDMTTEKKSKPAPAKKESPFAQARKIYWANPRQDRATFLAACAAIQMNVATAKTRFYCLTTGRDASCKDEALRTA</sequence>
<gene>
    <name evidence="2" type="ORF">DY251_07395</name>
</gene>
<proteinExistence type="predicted"/>
<organism evidence="2 3">
    <name type="scientific">Mesorhizobium denitrificans</name>
    <dbReference type="NCBI Taxonomy" id="2294114"/>
    <lineage>
        <taxon>Bacteria</taxon>
        <taxon>Pseudomonadati</taxon>
        <taxon>Pseudomonadota</taxon>
        <taxon>Alphaproteobacteria</taxon>
        <taxon>Hyphomicrobiales</taxon>
        <taxon>Phyllobacteriaceae</taxon>
        <taxon>Mesorhizobium</taxon>
    </lineage>
</organism>
<name>A0A371XFV0_9HYPH</name>
<feature type="region of interest" description="Disordered" evidence="1">
    <location>
        <begin position="1"/>
        <end position="26"/>
    </location>
</feature>
<dbReference type="EMBL" id="QURN01000005">
    <property type="protein sequence ID" value="RFC68098.1"/>
    <property type="molecule type" value="Genomic_DNA"/>
</dbReference>
<evidence type="ECO:0000256" key="1">
    <source>
        <dbReference type="SAM" id="MobiDB-lite"/>
    </source>
</evidence>
<dbReference type="Proteomes" id="UP000262379">
    <property type="component" value="Unassembled WGS sequence"/>
</dbReference>
<keyword evidence="3" id="KW-1185">Reference proteome</keyword>
<feature type="compositionally biased region" description="Basic and acidic residues" evidence="1">
    <location>
        <begin position="7"/>
        <end position="26"/>
    </location>
</feature>
<evidence type="ECO:0000313" key="2">
    <source>
        <dbReference type="EMBL" id="RFC68098.1"/>
    </source>
</evidence>
<comment type="caution">
    <text evidence="2">The sequence shown here is derived from an EMBL/GenBank/DDBJ whole genome shotgun (WGS) entry which is preliminary data.</text>
</comment>